<dbReference type="OrthoDB" id="7822595at2"/>
<dbReference type="GO" id="GO:0055085">
    <property type="term" value="P:transmembrane transport"/>
    <property type="evidence" value="ECO:0007669"/>
    <property type="project" value="InterPro"/>
</dbReference>
<dbReference type="Gene3D" id="3.40.190.170">
    <property type="entry name" value="Bacterial extracellular solute-binding protein, family 7"/>
    <property type="match status" value="1"/>
</dbReference>
<evidence type="ECO:0000256" key="1">
    <source>
        <dbReference type="ARBA" id="ARBA00022729"/>
    </source>
</evidence>
<dbReference type="Proteomes" id="UP000049983">
    <property type="component" value="Unassembled WGS sequence"/>
</dbReference>
<name>A0A0M7A5U5_9HYPH</name>
<dbReference type="AlphaFoldDB" id="A0A0M7A5U5"/>
<dbReference type="InterPro" id="IPR018389">
    <property type="entry name" value="DctP_fam"/>
</dbReference>
<feature type="chain" id="PRO_5009787947" evidence="2">
    <location>
        <begin position="26"/>
        <end position="342"/>
    </location>
</feature>
<dbReference type="EMBL" id="CXWC01000010">
    <property type="protein sequence ID" value="CTQ70458.1"/>
    <property type="molecule type" value="Genomic_DNA"/>
</dbReference>
<protein>
    <submittedName>
        <fullName evidence="3">TRAP-type mannitol/chloroaromatic compound transport system, periplasmic component</fullName>
    </submittedName>
</protein>
<dbReference type="STRING" id="311410.LA5095_01276"/>
<sequence length="342" mass="36721">MKLHVAAITLAIAMTVSSLPGAAIAKTRLIVNCFWPPQHFVCTKVLPGWIEEVERVTEGRVTANIPPKSVSPPPEQLASVEKGLVDAAVQFNGLIGNRVTGALTAMQPFSGTRNSIAMTEAAWETNKKFYPDEFDTVELLAQWVITPGDIYSGTDTPIITLEDFQSRKMWALPGPLANIAKELGAGVVATPAVRSNEVIANGVVDSHMGLNGDGLKAFQVLPYTKSVTRVSRPVYTTTFSFFVNADKWAEISPEDQEAIRAISQASVGKVAAGLWDSVSEEVQATFDEQGILEHKIDPALEAALVKAAEPITEAWLAKASEAGIDGPAALAHYRKRAAELSE</sequence>
<dbReference type="GeneID" id="97669909"/>
<proteinExistence type="predicted"/>
<reference evidence="4" key="1">
    <citation type="submission" date="2015-07" db="EMBL/GenBank/DDBJ databases">
        <authorList>
            <person name="Rodrigo-Torres Lidia"/>
            <person name="Arahal R.David."/>
        </authorList>
    </citation>
    <scope>NUCLEOTIDE SEQUENCE [LARGE SCALE GENOMIC DNA]</scope>
    <source>
        <strain evidence="4">CECT 5096</strain>
    </source>
</reference>
<dbReference type="Pfam" id="PF03480">
    <property type="entry name" value="DctP"/>
    <property type="match status" value="1"/>
</dbReference>
<dbReference type="PANTHER" id="PTHR33376:SF15">
    <property type="entry name" value="BLL6794 PROTEIN"/>
    <property type="match status" value="1"/>
</dbReference>
<keyword evidence="1 2" id="KW-0732">Signal</keyword>
<dbReference type="PANTHER" id="PTHR33376">
    <property type="match status" value="1"/>
</dbReference>
<evidence type="ECO:0000256" key="2">
    <source>
        <dbReference type="SAM" id="SignalP"/>
    </source>
</evidence>
<dbReference type="InterPro" id="IPR038404">
    <property type="entry name" value="TRAP_DctP_sf"/>
</dbReference>
<dbReference type="RefSeq" id="WP_055113160.1">
    <property type="nucleotide sequence ID" value="NZ_CXWA01000001.1"/>
</dbReference>
<evidence type="ECO:0000313" key="3">
    <source>
        <dbReference type="EMBL" id="CTQ70458.1"/>
    </source>
</evidence>
<keyword evidence="4" id="KW-1185">Reference proteome</keyword>
<organism evidence="3 4">
    <name type="scientific">Roseibium album</name>
    <dbReference type="NCBI Taxonomy" id="311410"/>
    <lineage>
        <taxon>Bacteria</taxon>
        <taxon>Pseudomonadati</taxon>
        <taxon>Pseudomonadota</taxon>
        <taxon>Alphaproteobacteria</taxon>
        <taxon>Hyphomicrobiales</taxon>
        <taxon>Stappiaceae</taxon>
        <taxon>Roseibium</taxon>
    </lineage>
</organism>
<accession>A0A0M7A5U5</accession>
<feature type="signal peptide" evidence="2">
    <location>
        <begin position="1"/>
        <end position="25"/>
    </location>
</feature>
<evidence type="ECO:0000313" key="4">
    <source>
        <dbReference type="Proteomes" id="UP000049983"/>
    </source>
</evidence>
<gene>
    <name evidence="3" type="ORF">LA5096_02531</name>
</gene>